<proteinExistence type="predicted"/>
<keyword evidence="6" id="KW-1185">Reference proteome</keyword>
<dbReference type="Proteomes" id="UP000076964">
    <property type="component" value="Unassembled WGS sequence"/>
</dbReference>
<comment type="caution">
    <text evidence="5">The sequence shown here is derived from an EMBL/GenBank/DDBJ whole genome shotgun (WGS) entry which is preliminary data.</text>
</comment>
<dbReference type="GO" id="GO:0051304">
    <property type="term" value="P:chromosome separation"/>
    <property type="evidence" value="ECO:0007669"/>
    <property type="project" value="InterPro"/>
</dbReference>
<evidence type="ECO:0000256" key="4">
    <source>
        <dbReference type="ARBA" id="ARBA00023306"/>
    </source>
</evidence>
<dbReference type="OrthoDB" id="9806226at2"/>
<dbReference type="EMBL" id="LSFI01000018">
    <property type="protein sequence ID" value="OAG27845.1"/>
    <property type="molecule type" value="Genomic_DNA"/>
</dbReference>
<evidence type="ECO:0000256" key="1">
    <source>
        <dbReference type="ARBA" id="ARBA00022490"/>
    </source>
</evidence>
<dbReference type="STRING" id="1795632.TH606_04755"/>
<evidence type="ECO:0000313" key="5">
    <source>
        <dbReference type="EMBL" id="OAG27845.1"/>
    </source>
</evidence>
<dbReference type="SUPFAM" id="SSF46785">
    <property type="entry name" value="Winged helix' DNA-binding domain"/>
    <property type="match status" value="2"/>
</dbReference>
<keyword evidence="2" id="KW-0132">Cell division</keyword>
<protein>
    <submittedName>
        <fullName evidence="5">Segregation and condensation protein B</fullName>
    </submittedName>
</protein>
<dbReference type="AlphaFoldDB" id="A0A177E7I1"/>
<dbReference type="Pfam" id="PF04079">
    <property type="entry name" value="SMC_ScpB"/>
    <property type="match status" value="1"/>
</dbReference>
<name>A0A177E7I1_9BACT</name>
<sequence length="175" mass="19784">MDKGDLEKALEAIFFAAGRAVTLKELLKIFPDTETQQLKEAIFSLKKFYQDRGFILREVAGGFRFETKTEYTPFLRRLVFGAPPRLSRAALETLAIIAYKQPITKAEIENIRGVDSSGAIRNLMEKGLVKICGRKDMPGRPLLYGTTNKFLEIFGLKDLSELPKIKEIEKILGNE</sequence>
<dbReference type="NCBIfam" id="TIGR00281">
    <property type="entry name" value="SMC-Scp complex subunit ScpB"/>
    <property type="match status" value="1"/>
</dbReference>
<reference evidence="5 6" key="1">
    <citation type="submission" date="2016-02" db="EMBL/GenBank/DDBJ databases">
        <title>Draft genome sequence of Thermodesulfatator sp. S606.</title>
        <authorList>
            <person name="Lai Q."/>
            <person name="Cao J."/>
            <person name="Dupont S."/>
            <person name="Shao Z."/>
            <person name="Jebbar M."/>
            <person name="Alain K."/>
        </authorList>
    </citation>
    <scope>NUCLEOTIDE SEQUENCE [LARGE SCALE GENOMIC DNA]</scope>
    <source>
        <strain evidence="5 6">S606</strain>
    </source>
</reference>
<organism evidence="5 6">
    <name type="scientific">Thermodesulfatator autotrophicus</name>
    <dbReference type="NCBI Taxonomy" id="1795632"/>
    <lineage>
        <taxon>Bacteria</taxon>
        <taxon>Pseudomonadati</taxon>
        <taxon>Thermodesulfobacteriota</taxon>
        <taxon>Thermodesulfobacteria</taxon>
        <taxon>Thermodesulfobacteriales</taxon>
        <taxon>Thermodesulfatatoraceae</taxon>
        <taxon>Thermodesulfatator</taxon>
    </lineage>
</organism>
<dbReference type="PANTHER" id="PTHR34298:SF2">
    <property type="entry name" value="SEGREGATION AND CONDENSATION PROTEIN B"/>
    <property type="match status" value="1"/>
</dbReference>
<keyword evidence="1" id="KW-0963">Cytoplasm</keyword>
<dbReference type="InterPro" id="IPR036390">
    <property type="entry name" value="WH_DNA-bd_sf"/>
</dbReference>
<evidence type="ECO:0000256" key="2">
    <source>
        <dbReference type="ARBA" id="ARBA00022618"/>
    </source>
</evidence>
<dbReference type="InterPro" id="IPR036388">
    <property type="entry name" value="WH-like_DNA-bd_sf"/>
</dbReference>
<evidence type="ECO:0000256" key="3">
    <source>
        <dbReference type="ARBA" id="ARBA00022829"/>
    </source>
</evidence>
<keyword evidence="3" id="KW-0159">Chromosome partition</keyword>
<dbReference type="PIRSF" id="PIRSF019345">
    <property type="entry name" value="ScpB"/>
    <property type="match status" value="1"/>
</dbReference>
<dbReference type="RefSeq" id="WP_068541768.1">
    <property type="nucleotide sequence ID" value="NZ_LSFI01000018.1"/>
</dbReference>
<dbReference type="GO" id="GO:0051301">
    <property type="term" value="P:cell division"/>
    <property type="evidence" value="ECO:0007669"/>
    <property type="project" value="UniProtKB-KW"/>
</dbReference>
<accession>A0A177E7I1</accession>
<dbReference type="Gene3D" id="1.10.10.10">
    <property type="entry name" value="Winged helix-like DNA-binding domain superfamily/Winged helix DNA-binding domain"/>
    <property type="match status" value="2"/>
</dbReference>
<keyword evidence="4" id="KW-0131">Cell cycle</keyword>
<dbReference type="InterPro" id="IPR005234">
    <property type="entry name" value="ScpB_csome_segregation"/>
</dbReference>
<dbReference type="PANTHER" id="PTHR34298">
    <property type="entry name" value="SEGREGATION AND CONDENSATION PROTEIN B"/>
    <property type="match status" value="1"/>
</dbReference>
<gene>
    <name evidence="5" type="ORF">TH606_04755</name>
</gene>
<evidence type="ECO:0000313" key="6">
    <source>
        <dbReference type="Proteomes" id="UP000076964"/>
    </source>
</evidence>